<reference evidence="11 12" key="1">
    <citation type="journal article" date="2011" name="Front. Microbiol.">
        <title>Genomic signatures of strain selection and enhancement in Bacillus atrophaeus var. globigii, a historical biowarfare simulant.</title>
        <authorList>
            <person name="Gibbons H.S."/>
            <person name="Broomall S.M."/>
            <person name="McNew L.A."/>
            <person name="Daligault H."/>
            <person name="Chapman C."/>
            <person name="Bruce D."/>
            <person name="Karavis M."/>
            <person name="Krepps M."/>
            <person name="McGregor P.A."/>
            <person name="Hong C."/>
            <person name="Park K.H."/>
            <person name="Akmal A."/>
            <person name="Feldman A."/>
            <person name="Lin J.S."/>
            <person name="Chang W.E."/>
            <person name="Higgs B.W."/>
            <person name="Demirev P."/>
            <person name="Lindquist J."/>
            <person name="Liem A."/>
            <person name="Fochler E."/>
            <person name="Read T.D."/>
            <person name="Tapia R."/>
            <person name="Johnson S."/>
            <person name="Bishop-Lilly K.A."/>
            <person name="Detter C."/>
            <person name="Han C."/>
            <person name="Sozhamannan S."/>
            <person name="Rosenzweig C.N."/>
            <person name="Skowronski E.W."/>
        </authorList>
    </citation>
    <scope>NUCLEOTIDE SEQUENCE [LARGE SCALE GENOMIC DNA]</scope>
    <source>
        <strain evidence="11 12">1942</strain>
    </source>
</reference>
<dbReference type="SUPFAM" id="SSF64518">
    <property type="entry name" value="Phase 1 flagellin"/>
    <property type="match status" value="1"/>
</dbReference>
<accession>A0ABN3ZDG2</accession>
<proteinExistence type="inferred from homology"/>
<evidence type="ECO:0000256" key="4">
    <source>
        <dbReference type="ARBA" id="ARBA00016244"/>
    </source>
</evidence>
<feature type="domain" description="Flagellar basal-body/hook protein C-terminal" evidence="9">
    <location>
        <begin position="462"/>
        <end position="500"/>
    </location>
</feature>
<name>A0ABN3ZDG2_BACA1</name>
<evidence type="ECO:0000256" key="5">
    <source>
        <dbReference type="ARBA" id="ARBA00022525"/>
    </source>
</evidence>
<keyword evidence="6 7" id="KW-0975">Bacterial flagellum</keyword>
<keyword evidence="12" id="KW-1185">Reference proteome</keyword>
<dbReference type="InterPro" id="IPR053927">
    <property type="entry name" value="FlgK_helical"/>
</dbReference>
<evidence type="ECO:0000256" key="3">
    <source>
        <dbReference type="ARBA" id="ARBA00009677"/>
    </source>
</evidence>
<evidence type="ECO:0000256" key="7">
    <source>
        <dbReference type="RuleBase" id="RU362065"/>
    </source>
</evidence>
<keyword evidence="11" id="KW-0966">Cell projection</keyword>
<dbReference type="PROSITE" id="PS00588">
    <property type="entry name" value="FLAGELLA_BB_ROD"/>
    <property type="match status" value="1"/>
</dbReference>
<comment type="similarity">
    <text evidence="3 7">Belongs to the flagella basal body rod proteins family.</text>
</comment>
<dbReference type="EMBL" id="CP002207">
    <property type="protein sequence ID" value="ADP34039.1"/>
    <property type="molecule type" value="Genomic_DNA"/>
</dbReference>
<evidence type="ECO:0000313" key="12">
    <source>
        <dbReference type="Proteomes" id="UP000006867"/>
    </source>
</evidence>
<dbReference type="PANTHER" id="PTHR30033:SF1">
    <property type="entry name" value="FLAGELLAR HOOK-ASSOCIATED PROTEIN 1"/>
    <property type="match status" value="1"/>
</dbReference>
<dbReference type="PRINTS" id="PR01005">
    <property type="entry name" value="FLGHOOKAP1"/>
</dbReference>
<protein>
    <recommendedName>
        <fullName evidence="4 7">Flagellar hook-associated protein 1</fullName>
        <shortName evidence="7">HAP1</shortName>
    </recommendedName>
</protein>
<feature type="domain" description="Flagellar basal body rod protein N-terminal" evidence="8">
    <location>
        <begin position="8"/>
        <end position="38"/>
    </location>
</feature>
<feature type="domain" description="Flagellar hook-associated protein FlgK helical" evidence="10">
    <location>
        <begin position="102"/>
        <end position="358"/>
    </location>
</feature>
<evidence type="ECO:0000256" key="2">
    <source>
        <dbReference type="ARBA" id="ARBA00004613"/>
    </source>
</evidence>
<dbReference type="Pfam" id="PF22638">
    <property type="entry name" value="FlgK_D1"/>
    <property type="match status" value="1"/>
</dbReference>
<evidence type="ECO:0000256" key="6">
    <source>
        <dbReference type="ARBA" id="ARBA00023143"/>
    </source>
</evidence>
<dbReference type="RefSeq" id="WP_003326724.1">
    <property type="nucleotide sequence ID" value="NC_014639.1"/>
</dbReference>
<evidence type="ECO:0000313" key="11">
    <source>
        <dbReference type="EMBL" id="ADP34039.1"/>
    </source>
</evidence>
<dbReference type="InterPro" id="IPR019776">
    <property type="entry name" value="Flagellar_basal_body_rod_CS"/>
</dbReference>
<dbReference type="InterPro" id="IPR001444">
    <property type="entry name" value="Flag_bb_rod_N"/>
</dbReference>
<evidence type="ECO:0000259" key="8">
    <source>
        <dbReference type="Pfam" id="PF00460"/>
    </source>
</evidence>
<evidence type="ECO:0000256" key="1">
    <source>
        <dbReference type="ARBA" id="ARBA00004365"/>
    </source>
</evidence>
<evidence type="ECO:0000259" key="10">
    <source>
        <dbReference type="Pfam" id="PF22638"/>
    </source>
</evidence>
<keyword evidence="11" id="KW-0282">Flagellum</keyword>
<dbReference type="Pfam" id="PF00460">
    <property type="entry name" value="Flg_bb_rod"/>
    <property type="match status" value="1"/>
</dbReference>
<sequence length="507" mass="54344">MSSTFMGLETARRALSAQQAALSTTANNVANANTDGYTRQRVSLEATSSFPAVSKNAEKVAGQMGTGVEAKSVERIRDSFLDYQYRLQNNNSGYYDTRAKALGQMEGVMNETDDSGLSSVLNSFWKSIQELTNNSNEDSARSVVSQKGQDVAGTFNHISESLTNVQSNLKTELDSSVLDVNSLLSQLNSLNQQIAQVEPSGNLPNGLYDQRDVLLDKLSSLVDIKVSYNKSGGNALASSEGTVSIEILDKNKQSLGTVLDGKDYKATELKVNYDEETGLAKSVSIGDSEIQADSFSSNGSLLGFIQSYGYVTADGEEKGIYPEMLSDLDNMALEFAKAFNEVHRNGLTASGEQGGDFFDFSSGEANPAKGAAAKIKVTDSIKNSKGQNIAFSLSGEPNDNSNATKLASVLTGNITISGKKTTVLDYYASLIGELGIKTQEANRLAANTETQLNAADLNRQQMSAVSLDEEMTNMIQFQHAYNAAARMVTLQDEMLDKVINGMGAGGR</sequence>
<dbReference type="InterPro" id="IPR002371">
    <property type="entry name" value="FlgK"/>
</dbReference>
<keyword evidence="11" id="KW-0969">Cilium</keyword>
<dbReference type="Proteomes" id="UP000006867">
    <property type="component" value="Chromosome"/>
</dbReference>
<comment type="subcellular location">
    <subcellularLocation>
        <location evidence="1 7">Bacterial flagellum</location>
    </subcellularLocation>
    <subcellularLocation>
        <location evidence="2 7">Secreted</location>
    </subcellularLocation>
</comment>
<dbReference type="Pfam" id="PF06429">
    <property type="entry name" value="Flg_bbr_C"/>
    <property type="match status" value="1"/>
</dbReference>
<gene>
    <name evidence="7 11" type="primary">flgK</name>
    <name evidence="11" type="ordered locus">BATR1942_15600</name>
</gene>
<dbReference type="PANTHER" id="PTHR30033">
    <property type="entry name" value="FLAGELLAR HOOK-ASSOCIATED PROTEIN 1"/>
    <property type="match status" value="1"/>
</dbReference>
<dbReference type="InterPro" id="IPR010930">
    <property type="entry name" value="Flg_bb/hook_C_dom"/>
</dbReference>
<organism evidence="11 12">
    <name type="scientific">Bacillus atrophaeus (strain 1942)</name>
    <dbReference type="NCBI Taxonomy" id="720555"/>
    <lineage>
        <taxon>Bacteria</taxon>
        <taxon>Bacillati</taxon>
        <taxon>Bacillota</taxon>
        <taxon>Bacilli</taxon>
        <taxon>Bacillales</taxon>
        <taxon>Bacillaceae</taxon>
        <taxon>Bacillus</taxon>
    </lineage>
</organism>
<dbReference type="NCBIfam" id="TIGR02492">
    <property type="entry name" value="flgK_ends"/>
    <property type="match status" value="1"/>
</dbReference>
<evidence type="ECO:0000259" key="9">
    <source>
        <dbReference type="Pfam" id="PF06429"/>
    </source>
</evidence>
<keyword evidence="5 7" id="KW-0964">Secreted</keyword>